<dbReference type="Proteomes" id="UP000247647">
    <property type="component" value="Unassembled WGS sequence"/>
</dbReference>
<keyword evidence="1" id="KW-1133">Transmembrane helix</keyword>
<evidence type="ECO:0000313" key="2">
    <source>
        <dbReference type="EMBL" id="PYH35054.1"/>
    </source>
</evidence>
<keyword evidence="1" id="KW-0812">Transmembrane</keyword>
<protein>
    <submittedName>
        <fullName evidence="2">Uncharacterized protein</fullName>
    </submittedName>
</protein>
<evidence type="ECO:0000313" key="3">
    <source>
        <dbReference type="Proteomes" id="UP000247647"/>
    </source>
</evidence>
<keyword evidence="1" id="KW-0472">Membrane</keyword>
<reference evidence="2" key="1">
    <citation type="submission" date="2016-12" db="EMBL/GenBank/DDBJ databases">
        <title>The genomes of Aspergillus section Nigri reveals drivers in fungal speciation.</title>
        <authorList>
            <consortium name="DOE Joint Genome Institute"/>
            <person name="Vesth T.C."/>
            <person name="Nybo J."/>
            <person name="Theobald S."/>
            <person name="Brandl J."/>
            <person name="Frisvad J.C."/>
            <person name="Nielsen K.F."/>
            <person name="Lyhne E.K."/>
            <person name="Kogle M.E."/>
            <person name="Kuo A."/>
            <person name="Riley R."/>
            <person name="Clum A."/>
            <person name="Nolan M."/>
            <person name="Lipzen A."/>
            <person name="Salamov A."/>
            <person name="Henrissat B."/>
            <person name="Wiebenga A."/>
            <person name="De Vries R.P."/>
            <person name="Grigoriev I.V."/>
            <person name="Mortensen U.H."/>
            <person name="Andersen M.R."/>
            <person name="Baker S.E."/>
        </authorList>
    </citation>
    <scope>NUCLEOTIDE SEQUENCE [LARGE SCALE GENOMIC DNA]</scope>
    <source>
        <strain evidence="2">CBS 115656</strain>
    </source>
</reference>
<sequence>MHVNCSLTWQSSDAAVLLVVFSVCLSVLSSAHGRVCLSVCLVQRGLRYYCRPTYLTYLPYLPFFFLARPSQWFSDCRVRSSNYHNYYLTYFLLYFHCIVLHLLLTTSYYYSFLPTFSILLTQSSQLRHPVSLSFNSPLLCRHINVQEIC</sequence>
<gene>
    <name evidence="2" type="ORF">BO87DRAFT_36490</name>
</gene>
<dbReference type="AlphaFoldDB" id="A0A318YLK0"/>
<dbReference type="EMBL" id="KZ821457">
    <property type="protein sequence ID" value="PYH35054.1"/>
    <property type="molecule type" value="Genomic_DNA"/>
</dbReference>
<accession>A0A318YLK0</accession>
<dbReference type="GeneID" id="37124228"/>
<evidence type="ECO:0000256" key="1">
    <source>
        <dbReference type="SAM" id="Phobius"/>
    </source>
</evidence>
<organism evidence="2 3">
    <name type="scientific">Aspergillus neoniger (strain CBS 115656)</name>
    <dbReference type="NCBI Taxonomy" id="1448310"/>
    <lineage>
        <taxon>Eukaryota</taxon>
        <taxon>Fungi</taxon>
        <taxon>Dikarya</taxon>
        <taxon>Ascomycota</taxon>
        <taxon>Pezizomycotina</taxon>
        <taxon>Eurotiomycetes</taxon>
        <taxon>Eurotiomycetidae</taxon>
        <taxon>Eurotiales</taxon>
        <taxon>Aspergillaceae</taxon>
        <taxon>Aspergillus</taxon>
        <taxon>Aspergillus subgen. Circumdati</taxon>
    </lineage>
</organism>
<dbReference type="RefSeq" id="XP_025480532.1">
    <property type="nucleotide sequence ID" value="XM_025621772.1"/>
</dbReference>
<proteinExistence type="predicted"/>
<name>A0A318YLK0_ASPNB</name>
<feature type="transmembrane region" description="Helical" evidence="1">
    <location>
        <begin position="86"/>
        <end position="110"/>
    </location>
</feature>
<keyword evidence="3" id="KW-1185">Reference proteome</keyword>